<dbReference type="InterPro" id="IPR013320">
    <property type="entry name" value="ConA-like_dom_sf"/>
</dbReference>
<dbReference type="GeneID" id="22277093"/>
<dbReference type="Proteomes" id="UP000027382">
    <property type="component" value="Segment"/>
</dbReference>
<keyword evidence="2" id="KW-1185">Reference proteome</keyword>
<dbReference type="Gene3D" id="2.60.120.200">
    <property type="match status" value="1"/>
</dbReference>
<dbReference type="SUPFAM" id="SSF49899">
    <property type="entry name" value="Concanavalin A-like lectins/glucanases"/>
    <property type="match status" value="1"/>
</dbReference>
<dbReference type="KEGG" id="vg:22277093"/>
<protein>
    <recommendedName>
        <fullName evidence="3">LamG domain-containing protein</fullName>
    </recommendedName>
</protein>
<name>A0A068EMW5_9CAUD</name>
<dbReference type="RefSeq" id="YP_009099194.1">
    <property type="nucleotide sequence ID" value="NC_025423.1"/>
</dbReference>
<evidence type="ECO:0000313" key="1">
    <source>
        <dbReference type="EMBL" id="AID50585.1"/>
    </source>
</evidence>
<dbReference type="Pfam" id="PF13385">
    <property type="entry name" value="Laminin_G_3"/>
    <property type="match status" value="1"/>
</dbReference>
<dbReference type="OrthoDB" id="22888at10239"/>
<reference evidence="1" key="1">
    <citation type="journal article" date="2014" name="Virology">
        <title>The odd one out: Bacillus ACT bacteriophage CP-51 exhibits unusual properties compared to related Spounavirinae W.Ph. and Bastille.</title>
        <authorList>
            <person name="Klumpp J."/>
            <person name="Schmuki M."/>
            <person name="Sozhamannan S."/>
            <person name="Beyer W."/>
            <person name="Fouts D.E."/>
            <person name="Bernbach V."/>
            <person name="Calendar R."/>
            <person name="Loessner M.J."/>
        </authorList>
    </citation>
    <scope>NUCLEOTIDE SEQUENCE [LARGE SCALE GENOMIC DNA]</scope>
</reference>
<evidence type="ECO:0008006" key="3">
    <source>
        <dbReference type="Google" id="ProtNLM"/>
    </source>
</evidence>
<dbReference type="EMBL" id="KF554508">
    <property type="protein sequence ID" value="AID50585.1"/>
    <property type="molecule type" value="Genomic_DNA"/>
</dbReference>
<evidence type="ECO:0000313" key="2">
    <source>
        <dbReference type="Proteomes" id="UP000027382"/>
    </source>
</evidence>
<proteinExistence type="predicted"/>
<sequence>MGIITDGLIGYWNSQKDCTPTLWKNIAPATLGTMNAVPTGGNIVVEGDGVVNIAPRYLTVTGVNLSSGQSTLEVLISPRTLEDTTKMTPIMFGTGFEMLTLVRISTQLNILAAIGRPVQYLGEAGIDGKTHLVAVSNANGTVDIYVNGNKLTSMTGVGNYVKTSYNLYIGASFLSGSAGQHFDGKIHLARIYNKALTPAQVLENYNNSSDIGLTNPAPLVTITNITRTTVSKKLGVDKATVTFKFDKDVQKYEFRAGGMGQGQGVLLASGTNKSANTSITTDLYYSDQLLEGLNKINIYGQDMAGNWTPYES</sequence>
<accession>A0A068EMW5</accession>
<organism evidence="1 2">
    <name type="scientific">Bacillus phage CP-51</name>
    <dbReference type="NCBI Taxonomy" id="1391188"/>
    <lineage>
        <taxon>Viruses</taxon>
        <taxon>Duplodnaviria</taxon>
        <taxon>Heunggongvirae</taxon>
        <taxon>Uroviricota</taxon>
        <taxon>Caudoviricetes</taxon>
        <taxon>Herelleviridae</taxon>
        <taxon>Spounavirinae</taxon>
        <taxon>Siminovitchvirus</taxon>
        <taxon>Siminovitchvirus CP51</taxon>
    </lineage>
</organism>